<evidence type="ECO:0000313" key="3">
    <source>
        <dbReference type="Proteomes" id="UP001642484"/>
    </source>
</evidence>
<protein>
    <submittedName>
        <fullName evidence="1">Uncharacterized protein</fullName>
    </submittedName>
</protein>
<sequence length="470" mass="51807">MDDAQKDTLQKIIDGAGSEGMVAAAKKAMQFLEDEHLMYKLHLKCSLLGVYEGNRSGMGIDLAHLQQLMKSIAAVGYVDHGGRICVELDSTSPESENTRRFNRKIALESGGRLPPADNIMYATLSGSHLNMASRAIAHRCTDALSIDAIPSGWRDAIMEGVSWLVLKRTAWIEFPALADLLCQAGNSIQAISKAEDEIQLLRKILQSIRCFKGVPKWVDVSGEVLRSRPRCSASGAGIFGFALRFGGCSMIDAKRAMTNREVLQRAHKAMDVLSAWDKCTSDFDARAATSRLECELVAIVLDKKNRKHATLLEAARVSLQKEFPSAIMPDTWNEAAPEKKPAAKAKSSATVFRQYDAKGKLTNPKEVMTSLGFNIGVKVQRGDSVGVITAIKDNDDVQLTLEEDGKHKQVFPSLEDMKKRNLSLDRSISLPVLRNVQKLQAGDELCLHVVKKERTLGEPLREAPAKRLRR</sequence>
<name>A0ABP0HPX0_9DINO</name>
<dbReference type="EMBL" id="CAXAMN010000869">
    <property type="protein sequence ID" value="CAK8991174.1"/>
    <property type="molecule type" value="Genomic_DNA"/>
</dbReference>
<accession>A0ABP0HPX0</accession>
<dbReference type="EMBL" id="CAXAMN010000880">
    <property type="protein sequence ID" value="CAK8991210.1"/>
    <property type="molecule type" value="Genomic_DNA"/>
</dbReference>
<keyword evidence="3" id="KW-1185">Reference proteome</keyword>
<evidence type="ECO:0000313" key="1">
    <source>
        <dbReference type="EMBL" id="CAK8991174.1"/>
    </source>
</evidence>
<gene>
    <name evidence="1" type="ORF">CCMP2556_LOCUS2346</name>
    <name evidence="2" type="ORF">CCMP2556_LOCUS2366</name>
</gene>
<dbReference type="Proteomes" id="UP001642484">
    <property type="component" value="Unassembled WGS sequence"/>
</dbReference>
<proteinExistence type="predicted"/>
<organism evidence="1 3">
    <name type="scientific">Durusdinium trenchii</name>
    <dbReference type="NCBI Taxonomy" id="1381693"/>
    <lineage>
        <taxon>Eukaryota</taxon>
        <taxon>Sar</taxon>
        <taxon>Alveolata</taxon>
        <taxon>Dinophyceae</taxon>
        <taxon>Suessiales</taxon>
        <taxon>Symbiodiniaceae</taxon>
        <taxon>Durusdinium</taxon>
    </lineage>
</organism>
<comment type="caution">
    <text evidence="1">The sequence shown here is derived from an EMBL/GenBank/DDBJ whole genome shotgun (WGS) entry which is preliminary data.</text>
</comment>
<reference evidence="1 3" key="1">
    <citation type="submission" date="2024-02" db="EMBL/GenBank/DDBJ databases">
        <authorList>
            <person name="Chen Y."/>
            <person name="Shah S."/>
            <person name="Dougan E. K."/>
            <person name="Thang M."/>
            <person name="Chan C."/>
        </authorList>
    </citation>
    <scope>NUCLEOTIDE SEQUENCE [LARGE SCALE GENOMIC DNA]</scope>
</reference>
<evidence type="ECO:0000313" key="2">
    <source>
        <dbReference type="EMBL" id="CAK8991210.1"/>
    </source>
</evidence>